<dbReference type="Proteomes" id="UP000767291">
    <property type="component" value="Unassembled WGS sequence"/>
</dbReference>
<accession>A0ABS4E7Z9</accession>
<name>A0ABS4E7Z9_9FIRM</name>
<dbReference type="EMBL" id="JAGGJX010000001">
    <property type="protein sequence ID" value="MBP1854067.1"/>
    <property type="molecule type" value="Genomic_DNA"/>
</dbReference>
<evidence type="ECO:0000313" key="1">
    <source>
        <dbReference type="EMBL" id="MBP1854067.1"/>
    </source>
</evidence>
<reference evidence="1 2" key="1">
    <citation type="submission" date="2021-03" db="EMBL/GenBank/DDBJ databases">
        <title>Genomic Encyclopedia of Type Strains, Phase IV (KMG-IV): sequencing the most valuable type-strain genomes for metagenomic binning, comparative biology and taxonomic classification.</title>
        <authorList>
            <person name="Goeker M."/>
        </authorList>
    </citation>
    <scope>NUCLEOTIDE SEQUENCE [LARGE SCALE GENOMIC DNA]</scope>
    <source>
        <strain evidence="1 2">DSM 1289</strain>
    </source>
</reference>
<sequence>MEINMFNGNIKVTHNWLHAKPDVLGDACME</sequence>
<evidence type="ECO:0000313" key="2">
    <source>
        <dbReference type="Proteomes" id="UP000767291"/>
    </source>
</evidence>
<gene>
    <name evidence="1" type="ORF">J2Z43_000457</name>
</gene>
<proteinExistence type="predicted"/>
<keyword evidence="2" id="KW-1185">Reference proteome</keyword>
<comment type="caution">
    <text evidence="1">The sequence shown here is derived from an EMBL/GenBank/DDBJ whole genome shotgun (WGS) entry which is preliminary data.</text>
</comment>
<organism evidence="1 2">
    <name type="scientific">Metaclostridioides mangenotii</name>
    <dbReference type="NCBI Taxonomy" id="1540"/>
    <lineage>
        <taxon>Bacteria</taxon>
        <taxon>Bacillati</taxon>
        <taxon>Bacillota</taxon>
        <taxon>Clostridia</taxon>
        <taxon>Peptostreptococcales</taxon>
        <taxon>Peptostreptococcaceae</taxon>
        <taxon>Metaclostridioides</taxon>
    </lineage>
</organism>
<protein>
    <submittedName>
        <fullName evidence="1">Uncharacterized protein</fullName>
    </submittedName>
</protein>